<dbReference type="InterPro" id="IPR050452">
    <property type="entry name" value="Metacaspase"/>
</dbReference>
<reference evidence="3" key="2">
    <citation type="submission" date="2024-10" db="UniProtKB">
        <authorList>
            <consortium name="EnsemblProtists"/>
        </authorList>
    </citation>
    <scope>IDENTIFICATION</scope>
</reference>
<protein>
    <recommendedName>
        <fullName evidence="2">Peptidase C14 caspase domain-containing protein</fullName>
    </recommendedName>
</protein>
<feature type="domain" description="Peptidase C14 caspase" evidence="2">
    <location>
        <begin position="57"/>
        <end position="328"/>
    </location>
</feature>
<dbReference type="STRING" id="2903.R1DAJ8"/>
<dbReference type="RefSeq" id="XP_005784882.1">
    <property type="nucleotide sequence ID" value="XM_005784825.1"/>
</dbReference>
<name>A0A0D3K9L8_EMIH1</name>
<sequence>MLGETDASHVEAAKAKVAASATKASAQKASAEAAVALKAKRAQSDAFALNSPVERRGLCICCSYPNNPDVALPGAVSDQRAMEKMLIENGYEVTFISDEDSSSTRKSGEPVIVIDPSHTRSGQRGTVVEAALGEETTVRFADGEVQAIPSKSLALDHSTREGMLSNIKALCEWLDAKPNRQGWISYSGHGAQTADTSGEEADGLDECMIPTDYQEAGLLTDDDLKEICAFRNDSSLMVFMDCCTILDLPFELQSTAIGPEYEYDDGNGLIFCVSAALDSQEAFETNEGGICTRAFLGAYTPGAKPAEMLEQMRRYAKLKKMPQLITMHSNREFSDETPAFTDPDPVTTSRALTDAVSSGLEYAKGVAPAGPIKEWIEKAISKLSPADGSRGLDFYALQDDINDFLPFEVDFNLQDGVDFFEDITGLDLDGDGFQLFPGYGMAGGYGLEVGCADHTIPAKNDLKVKVRRGSAPPCGPQLVGYLSCLDAKGGNNASCTEMRLALDRCMALAGPKPKKQHKPPINYFLQQASWFLSKTD</sequence>
<dbReference type="EnsemblProtists" id="EOD32453">
    <property type="protein sequence ID" value="EOD32453"/>
    <property type="gene ID" value="EMIHUDRAFT_230770"/>
</dbReference>
<dbReference type="Pfam" id="PF00656">
    <property type="entry name" value="Peptidase_C14"/>
    <property type="match status" value="1"/>
</dbReference>
<dbReference type="PANTHER" id="PTHR48104">
    <property type="entry name" value="METACASPASE-4"/>
    <property type="match status" value="1"/>
</dbReference>
<evidence type="ECO:0000313" key="3">
    <source>
        <dbReference type="EnsemblProtists" id="EOD32453"/>
    </source>
</evidence>
<proteinExistence type="inferred from homology"/>
<dbReference type="HOGENOM" id="CLU_508499_0_0_1"/>
<dbReference type="GO" id="GO:0005737">
    <property type="term" value="C:cytoplasm"/>
    <property type="evidence" value="ECO:0007669"/>
    <property type="project" value="TreeGrafter"/>
</dbReference>
<dbReference type="GO" id="GO:0004197">
    <property type="term" value="F:cysteine-type endopeptidase activity"/>
    <property type="evidence" value="ECO:0007669"/>
    <property type="project" value="InterPro"/>
</dbReference>
<dbReference type="PaxDb" id="2903-EOD32453"/>
<accession>A0A0D3K9L8</accession>
<dbReference type="GeneID" id="17277722"/>
<reference evidence="4" key="1">
    <citation type="journal article" date="2013" name="Nature">
        <title>Pan genome of the phytoplankton Emiliania underpins its global distribution.</title>
        <authorList>
            <person name="Read B.A."/>
            <person name="Kegel J."/>
            <person name="Klute M.J."/>
            <person name="Kuo A."/>
            <person name="Lefebvre S.C."/>
            <person name="Maumus F."/>
            <person name="Mayer C."/>
            <person name="Miller J."/>
            <person name="Monier A."/>
            <person name="Salamov A."/>
            <person name="Young J."/>
            <person name="Aguilar M."/>
            <person name="Claverie J.M."/>
            <person name="Frickenhaus S."/>
            <person name="Gonzalez K."/>
            <person name="Herman E.K."/>
            <person name="Lin Y.C."/>
            <person name="Napier J."/>
            <person name="Ogata H."/>
            <person name="Sarno A.F."/>
            <person name="Shmutz J."/>
            <person name="Schroeder D."/>
            <person name="de Vargas C."/>
            <person name="Verret F."/>
            <person name="von Dassow P."/>
            <person name="Valentin K."/>
            <person name="Van de Peer Y."/>
            <person name="Wheeler G."/>
            <person name="Dacks J.B."/>
            <person name="Delwiche C.F."/>
            <person name="Dyhrman S.T."/>
            <person name="Glockner G."/>
            <person name="John U."/>
            <person name="Richards T."/>
            <person name="Worden A.Z."/>
            <person name="Zhang X."/>
            <person name="Grigoriev I.V."/>
            <person name="Allen A.E."/>
            <person name="Bidle K."/>
            <person name="Borodovsky M."/>
            <person name="Bowler C."/>
            <person name="Brownlee C."/>
            <person name="Cock J.M."/>
            <person name="Elias M."/>
            <person name="Gladyshev V.N."/>
            <person name="Groth M."/>
            <person name="Guda C."/>
            <person name="Hadaegh A."/>
            <person name="Iglesias-Rodriguez M.D."/>
            <person name="Jenkins J."/>
            <person name="Jones B.M."/>
            <person name="Lawson T."/>
            <person name="Leese F."/>
            <person name="Lindquist E."/>
            <person name="Lobanov A."/>
            <person name="Lomsadze A."/>
            <person name="Malik S.B."/>
            <person name="Marsh M.E."/>
            <person name="Mackinder L."/>
            <person name="Mock T."/>
            <person name="Mueller-Roeber B."/>
            <person name="Pagarete A."/>
            <person name="Parker M."/>
            <person name="Probert I."/>
            <person name="Quesneville H."/>
            <person name="Raines C."/>
            <person name="Rensing S.A."/>
            <person name="Riano-Pachon D.M."/>
            <person name="Richier S."/>
            <person name="Rokitta S."/>
            <person name="Shiraiwa Y."/>
            <person name="Soanes D.M."/>
            <person name="van der Giezen M."/>
            <person name="Wahlund T.M."/>
            <person name="Williams B."/>
            <person name="Wilson W."/>
            <person name="Wolfe G."/>
            <person name="Wurch L.L."/>
        </authorList>
    </citation>
    <scope>NUCLEOTIDE SEQUENCE</scope>
</reference>
<dbReference type="GO" id="GO:0006508">
    <property type="term" value="P:proteolysis"/>
    <property type="evidence" value="ECO:0007669"/>
    <property type="project" value="InterPro"/>
</dbReference>
<dbReference type="AlphaFoldDB" id="A0A0D3K9L8"/>
<evidence type="ECO:0000313" key="4">
    <source>
        <dbReference type="Proteomes" id="UP000013827"/>
    </source>
</evidence>
<dbReference type="Proteomes" id="UP000013827">
    <property type="component" value="Unassembled WGS sequence"/>
</dbReference>
<keyword evidence="4" id="KW-1185">Reference proteome</keyword>
<evidence type="ECO:0000256" key="1">
    <source>
        <dbReference type="ARBA" id="ARBA00009005"/>
    </source>
</evidence>
<organism evidence="3 4">
    <name type="scientific">Emiliania huxleyi (strain CCMP1516)</name>
    <dbReference type="NCBI Taxonomy" id="280463"/>
    <lineage>
        <taxon>Eukaryota</taxon>
        <taxon>Haptista</taxon>
        <taxon>Haptophyta</taxon>
        <taxon>Prymnesiophyceae</taxon>
        <taxon>Isochrysidales</taxon>
        <taxon>Noelaerhabdaceae</taxon>
        <taxon>Emiliania</taxon>
    </lineage>
</organism>
<dbReference type="InterPro" id="IPR011600">
    <property type="entry name" value="Pept_C14_caspase"/>
</dbReference>
<dbReference type="PANTHER" id="PTHR48104:SF30">
    <property type="entry name" value="METACASPASE-1"/>
    <property type="match status" value="1"/>
</dbReference>
<evidence type="ECO:0000259" key="2">
    <source>
        <dbReference type="Pfam" id="PF00656"/>
    </source>
</evidence>
<dbReference type="eggNOG" id="KOG1546">
    <property type="taxonomic scope" value="Eukaryota"/>
</dbReference>
<comment type="similarity">
    <text evidence="1">Belongs to the peptidase C14B family.</text>
</comment>
<dbReference type="KEGG" id="ehx:EMIHUDRAFT_230770"/>
<dbReference type="Gene3D" id="3.40.50.12660">
    <property type="match status" value="2"/>
</dbReference>